<dbReference type="Proteomes" id="UP000807353">
    <property type="component" value="Unassembled WGS sequence"/>
</dbReference>
<organism evidence="1 2">
    <name type="scientific">Collybia nuda</name>
    <dbReference type="NCBI Taxonomy" id="64659"/>
    <lineage>
        <taxon>Eukaryota</taxon>
        <taxon>Fungi</taxon>
        <taxon>Dikarya</taxon>
        <taxon>Basidiomycota</taxon>
        <taxon>Agaricomycotina</taxon>
        <taxon>Agaricomycetes</taxon>
        <taxon>Agaricomycetidae</taxon>
        <taxon>Agaricales</taxon>
        <taxon>Tricholomatineae</taxon>
        <taxon>Clitocybaceae</taxon>
        <taxon>Collybia</taxon>
    </lineage>
</organism>
<evidence type="ECO:0000313" key="1">
    <source>
        <dbReference type="EMBL" id="KAF9464638.1"/>
    </source>
</evidence>
<dbReference type="AlphaFoldDB" id="A0A9P5Y9A5"/>
<comment type="caution">
    <text evidence="1">The sequence shown here is derived from an EMBL/GenBank/DDBJ whole genome shotgun (WGS) entry which is preliminary data.</text>
</comment>
<accession>A0A9P5Y9A5</accession>
<proteinExistence type="predicted"/>
<evidence type="ECO:0000313" key="2">
    <source>
        <dbReference type="Proteomes" id="UP000807353"/>
    </source>
</evidence>
<sequence>MNQLYQGCPKYQKGLREARPTARLTTCPDLRRLTRRVLQVAELLPWPDKDRLFQVQITLYRARNCGNQVFWRGQS</sequence>
<reference evidence="1" key="1">
    <citation type="submission" date="2020-11" db="EMBL/GenBank/DDBJ databases">
        <authorList>
            <consortium name="DOE Joint Genome Institute"/>
            <person name="Ahrendt S."/>
            <person name="Riley R."/>
            <person name="Andreopoulos W."/>
            <person name="Labutti K."/>
            <person name="Pangilinan J."/>
            <person name="Ruiz-Duenas F.J."/>
            <person name="Barrasa J.M."/>
            <person name="Sanchez-Garcia M."/>
            <person name="Camarero S."/>
            <person name="Miyauchi S."/>
            <person name="Serrano A."/>
            <person name="Linde D."/>
            <person name="Babiker R."/>
            <person name="Drula E."/>
            <person name="Ayuso-Fernandez I."/>
            <person name="Pacheco R."/>
            <person name="Padilla G."/>
            <person name="Ferreira P."/>
            <person name="Barriuso J."/>
            <person name="Kellner H."/>
            <person name="Castanera R."/>
            <person name="Alfaro M."/>
            <person name="Ramirez L."/>
            <person name="Pisabarro A.G."/>
            <person name="Kuo A."/>
            <person name="Tritt A."/>
            <person name="Lipzen A."/>
            <person name="He G."/>
            <person name="Yan M."/>
            <person name="Ng V."/>
            <person name="Cullen D."/>
            <person name="Martin F."/>
            <person name="Rosso M.-N."/>
            <person name="Henrissat B."/>
            <person name="Hibbett D."/>
            <person name="Martinez A.T."/>
            <person name="Grigoriev I.V."/>
        </authorList>
    </citation>
    <scope>NUCLEOTIDE SEQUENCE</scope>
    <source>
        <strain evidence="1">CBS 247.69</strain>
    </source>
</reference>
<keyword evidence="2" id="KW-1185">Reference proteome</keyword>
<protein>
    <submittedName>
        <fullName evidence="1">Uncharacterized protein</fullName>
    </submittedName>
</protein>
<name>A0A9P5Y9A5_9AGAR</name>
<dbReference type="OrthoDB" id="3278077at2759"/>
<gene>
    <name evidence="1" type="ORF">BDZ94DRAFT_480922</name>
</gene>
<dbReference type="EMBL" id="MU150253">
    <property type="protein sequence ID" value="KAF9464638.1"/>
    <property type="molecule type" value="Genomic_DNA"/>
</dbReference>